<protein>
    <recommendedName>
        <fullName evidence="7">Flagella synthesis protein FlgN</fullName>
    </recommendedName>
</protein>
<evidence type="ECO:0000313" key="5">
    <source>
        <dbReference type="EMBL" id="EAW30118.1"/>
    </source>
</evidence>
<dbReference type="GO" id="GO:0044780">
    <property type="term" value="P:bacterial-type flagellum assembly"/>
    <property type="evidence" value="ECO:0007669"/>
    <property type="project" value="InterPro"/>
</dbReference>
<evidence type="ECO:0000256" key="1">
    <source>
        <dbReference type="ARBA" id="ARBA00002397"/>
    </source>
</evidence>
<dbReference type="STRING" id="247633.GP2143_11112"/>
<gene>
    <name evidence="5" type="ORF">GP2143_11112</name>
</gene>
<comment type="function">
    <text evidence="1">Required for the efficient initiation of filament assembly.</text>
</comment>
<proteinExistence type="inferred from homology"/>
<reference evidence="5 6" key="1">
    <citation type="journal article" date="2010" name="J. Bacteriol.">
        <title>Genome sequence of the oligotrophic marine Gammaproteobacterium HTCC2143, isolated from the Oregon Coast.</title>
        <authorList>
            <person name="Oh H.M."/>
            <person name="Kang I."/>
            <person name="Ferriera S."/>
            <person name="Giovannoni S.J."/>
            <person name="Cho J.C."/>
        </authorList>
    </citation>
    <scope>NUCLEOTIDE SEQUENCE [LARGE SCALE GENOMIC DNA]</scope>
    <source>
        <strain evidence="5 6">HTCC2143</strain>
    </source>
</reference>
<dbReference type="eggNOG" id="ENOG50333SP">
    <property type="taxonomic scope" value="Bacteria"/>
</dbReference>
<dbReference type="InterPro" id="IPR007809">
    <property type="entry name" value="FlgN-like"/>
</dbReference>
<dbReference type="Pfam" id="PF05130">
    <property type="entry name" value="FlgN"/>
    <property type="match status" value="1"/>
</dbReference>
<sequence>MEQNNSALWSNLAATLQQDLPVTSELLSLLERERKALEQRDYSEFEQILNPKKQLLLQLEQHATLRQQLLQQAGFTDESTTLTQARAQAPHVAESWQELSTLWSSCQQMNDVNERIAKRTRMVVGQILDAIRGQNNQPRLYTSKGDSQTSAASRSITSA</sequence>
<evidence type="ECO:0000313" key="6">
    <source>
        <dbReference type="Proteomes" id="UP000004931"/>
    </source>
</evidence>
<accession>A0YG92</accession>
<dbReference type="Proteomes" id="UP000004931">
    <property type="component" value="Unassembled WGS sequence"/>
</dbReference>
<dbReference type="AlphaFoldDB" id="A0YG92"/>
<keyword evidence="3" id="KW-1005">Bacterial flagellum biogenesis</keyword>
<organism evidence="5 6">
    <name type="scientific">marine gamma proteobacterium HTCC2143</name>
    <dbReference type="NCBI Taxonomy" id="247633"/>
    <lineage>
        <taxon>Bacteria</taxon>
        <taxon>Pseudomonadati</taxon>
        <taxon>Pseudomonadota</taxon>
        <taxon>Gammaproteobacteria</taxon>
        <taxon>Cellvibrionales</taxon>
        <taxon>Spongiibacteraceae</taxon>
        <taxon>BD1-7 clade</taxon>
    </lineage>
</organism>
<dbReference type="SUPFAM" id="SSF140566">
    <property type="entry name" value="FlgN-like"/>
    <property type="match status" value="1"/>
</dbReference>
<dbReference type="OrthoDB" id="5734604at2"/>
<keyword evidence="6" id="KW-1185">Reference proteome</keyword>
<dbReference type="EMBL" id="AAVT01000010">
    <property type="protein sequence ID" value="EAW30118.1"/>
    <property type="molecule type" value="Genomic_DNA"/>
</dbReference>
<evidence type="ECO:0000256" key="3">
    <source>
        <dbReference type="ARBA" id="ARBA00022795"/>
    </source>
</evidence>
<feature type="region of interest" description="Disordered" evidence="4">
    <location>
        <begin position="137"/>
        <end position="159"/>
    </location>
</feature>
<name>A0YG92_9GAMM</name>
<evidence type="ECO:0000256" key="2">
    <source>
        <dbReference type="ARBA" id="ARBA00007703"/>
    </source>
</evidence>
<dbReference type="Gene3D" id="1.20.58.300">
    <property type="entry name" value="FlgN-like"/>
    <property type="match status" value="1"/>
</dbReference>
<evidence type="ECO:0000256" key="4">
    <source>
        <dbReference type="SAM" id="MobiDB-lite"/>
    </source>
</evidence>
<dbReference type="InterPro" id="IPR036679">
    <property type="entry name" value="FlgN-like_sf"/>
</dbReference>
<comment type="similarity">
    <text evidence="2">Belongs to the FlgN family.</text>
</comment>
<comment type="caution">
    <text evidence="5">The sequence shown here is derived from an EMBL/GenBank/DDBJ whole genome shotgun (WGS) entry which is preliminary data.</text>
</comment>
<evidence type="ECO:0008006" key="7">
    <source>
        <dbReference type="Google" id="ProtNLM"/>
    </source>
</evidence>